<reference evidence="1 2" key="5">
    <citation type="journal article" date="2011" name="ISME J.">
        <title>Dual transcriptional profiling of a bacterial/fungal confrontation: Collimonas fungivorans versus Aspergillus niger.</title>
        <authorList>
            <person name="Mela F."/>
            <person name="Fritsche K."/>
            <person name="de Boer W."/>
            <person name="van Veen J.A."/>
            <person name="de Graaff L.H."/>
            <person name="van den Berg M."/>
            <person name="Leveau J.H."/>
        </authorList>
    </citation>
    <scope>NUCLEOTIDE SEQUENCE [LARGE SCALE GENOMIC DNA]</scope>
    <source>
        <strain evidence="1 2">Ter331</strain>
    </source>
</reference>
<proteinExistence type="predicted"/>
<evidence type="ECO:0000313" key="1">
    <source>
        <dbReference type="EMBL" id="AEK60854.1"/>
    </source>
</evidence>
<keyword evidence="2" id="KW-1185">Reference proteome</keyword>
<organism evidence="1 2">
    <name type="scientific">Collimonas fungivorans (strain Ter331)</name>
    <dbReference type="NCBI Taxonomy" id="1005048"/>
    <lineage>
        <taxon>Bacteria</taxon>
        <taxon>Pseudomonadati</taxon>
        <taxon>Pseudomonadota</taxon>
        <taxon>Betaproteobacteria</taxon>
        <taxon>Burkholderiales</taxon>
        <taxon>Oxalobacteraceae</taxon>
        <taxon>Collimonas</taxon>
    </lineage>
</organism>
<dbReference type="GO" id="GO:0003677">
    <property type="term" value="F:DNA binding"/>
    <property type="evidence" value="ECO:0007669"/>
    <property type="project" value="UniProtKB-KW"/>
</dbReference>
<reference evidence="1 2" key="2">
    <citation type="journal article" date="2006" name="J. Microbiol. Methods">
        <title>Genomic flank-sequencing of plasposon insertion sites for rapid identification of functional genes.</title>
        <authorList>
            <person name="Leveau J.H."/>
            <person name="Gerards S."/>
            <person name="Fritsche K."/>
            <person name="Zondag G."/>
            <person name="van Veen J.A."/>
        </authorList>
    </citation>
    <scope>NUCLEOTIDE SEQUENCE [LARGE SCALE GENOMIC DNA]</scope>
    <source>
        <strain evidence="1 2">Ter331</strain>
    </source>
</reference>
<sequence>MAMMKRPMQIEQALRSALTGPGRQDVQHKVGWDDSQVSRFLNGGQGIVIDKIDSLVAAVGFVMVTCKYLDAVSTLGEVGMHCECARQGQGECSRRV</sequence>
<accession>G0AIS1</accession>
<dbReference type="Proteomes" id="UP000008392">
    <property type="component" value="Chromosome"/>
</dbReference>
<reference evidence="2" key="6">
    <citation type="submission" date="2011-05" db="EMBL/GenBank/DDBJ databases">
        <title>Complete sequence of Collimonas fungivorans Ter331.</title>
        <authorList>
            <person name="Leveau J.H."/>
        </authorList>
    </citation>
    <scope>NUCLEOTIDE SEQUENCE [LARGE SCALE GENOMIC DNA]</scope>
    <source>
        <strain evidence="2">Ter331</strain>
    </source>
</reference>
<reference evidence="1 2" key="4">
    <citation type="journal article" date="2010" name="Environ. Microbiol.">
        <title>The bacterial genus Collimonas: mycophagy, weathering and other adaptive solutions to life in oligotrophic soil environments.</title>
        <authorList>
            <person name="Leveau J.H."/>
            <person name="Uroz S."/>
            <person name="de Boer W."/>
        </authorList>
    </citation>
    <scope>NUCLEOTIDE SEQUENCE [LARGE SCALE GENOMIC DNA]</scope>
    <source>
        <strain evidence="1 2">Ter331</strain>
    </source>
</reference>
<dbReference type="EMBL" id="CP002745">
    <property type="protein sequence ID" value="AEK60854.1"/>
    <property type="molecule type" value="Genomic_DNA"/>
</dbReference>
<dbReference type="InterPro" id="IPR010982">
    <property type="entry name" value="Lambda_DNA-bd_dom_sf"/>
</dbReference>
<reference evidence="1 2" key="3">
    <citation type="journal article" date="2008" name="FEMS Microbiol. Ecol.">
        <title>Identification and characterization of genes underlying chitinolysis in Collimonas fungivorans Ter331.</title>
        <authorList>
            <person name="Fritsche K."/>
            <person name="de Boer W."/>
            <person name="Gerards S."/>
            <person name="van den Berg M."/>
            <person name="van Veen J.A."/>
            <person name="Leveau J.H."/>
        </authorList>
    </citation>
    <scope>NUCLEOTIDE SEQUENCE [LARGE SCALE GENOMIC DNA]</scope>
    <source>
        <strain evidence="1 2">Ter331</strain>
    </source>
</reference>
<evidence type="ECO:0000313" key="2">
    <source>
        <dbReference type="Proteomes" id="UP000008392"/>
    </source>
</evidence>
<dbReference type="HOGENOM" id="CLU_2271966_0_0_4"/>
<gene>
    <name evidence="1" type="ordered locus">CFU_1022</name>
</gene>
<dbReference type="AlphaFoldDB" id="G0AIS1"/>
<dbReference type="eggNOG" id="ENOG5032X7A">
    <property type="taxonomic scope" value="Bacteria"/>
</dbReference>
<dbReference type="KEGG" id="cfu:CFU_1022"/>
<protein>
    <submittedName>
        <fullName evidence="1">Putative phage DNA-binding protein</fullName>
    </submittedName>
</protein>
<dbReference type="Gene3D" id="1.10.260.40">
    <property type="entry name" value="lambda repressor-like DNA-binding domains"/>
    <property type="match status" value="1"/>
</dbReference>
<reference evidence="1 2" key="1">
    <citation type="journal article" date="2004" name="Environ. Microbiol.">
        <title>Phylogeny-function analysis of (meta)genomic libraries: screening for expression of ribosomal RNA genes by large-insert library fluorescent in situ hybridization (LIL-FISH).</title>
        <authorList>
            <person name="Leveau J.H."/>
            <person name="Gerards S."/>
            <person name="de Boer W."/>
            <person name="van Veen J.A."/>
        </authorList>
    </citation>
    <scope>NUCLEOTIDE SEQUENCE [LARGE SCALE GENOMIC DNA]</scope>
    <source>
        <strain evidence="1 2">Ter331</strain>
    </source>
</reference>
<keyword evidence="1" id="KW-0238">DNA-binding</keyword>
<name>G0AIS1_COLFT</name>